<evidence type="ECO:0000313" key="8">
    <source>
        <dbReference type="Proteomes" id="UP000515156"/>
    </source>
</evidence>
<dbReference type="FunCoup" id="A0A6P7Z5Z3">
    <property type="interactions" value="189"/>
</dbReference>
<dbReference type="CTD" id="4759"/>
<dbReference type="AlphaFoldDB" id="A0A6P7Z5Z3"/>
<sequence length="402" mass="45652">MFRALCYCLAPPLRTAQSRDSMVSIPNLQEDMIFQKQKWAYRIPALLYLAHSNTILAFAEEREDEVDEHAKRLVLRRGTYDKTAACVKWGDIETLVTAQLDGQRSMNPSPVYDEVTHTLFLFFITILGKVSENYQINTKTNLARLCHITSTDEGQTWSPITDLTESVIGTEYGKWATFAVGPGHCLQLKDEHRSLVIPSYAYYIHNPHTRAVPYAFSIISSDHGKTWNLGKFVAKESAVECQMVEVNKEGETHLYCNARSSQRARVEALSETYGRDFQEARLAARLVEEPYGCHGSVIGFSNPMKTSVGCTDTWILFSHPTDPRRRRGLGLYLNKNPLEPEQWEEPKIIYPGPSAYSDLQYLGPGPDGSPTFCCLFECGTRSEYECIKFLMFTLKRVFSSVY</sequence>
<evidence type="ECO:0000256" key="5">
    <source>
        <dbReference type="ARBA" id="ARBA00023277"/>
    </source>
</evidence>
<dbReference type="GO" id="GO:0016020">
    <property type="term" value="C:membrane"/>
    <property type="evidence" value="ECO:0007669"/>
    <property type="project" value="TreeGrafter"/>
</dbReference>
<evidence type="ECO:0000256" key="4">
    <source>
        <dbReference type="ARBA" id="ARBA00022963"/>
    </source>
</evidence>
<dbReference type="EC" id="3.2.1.18" evidence="3"/>
<evidence type="ECO:0000313" key="9">
    <source>
        <dbReference type="RefSeq" id="XP_030072051.1"/>
    </source>
</evidence>
<dbReference type="CDD" id="cd15482">
    <property type="entry name" value="Sialidase_non-viral"/>
    <property type="match status" value="1"/>
</dbReference>
<keyword evidence="6" id="KW-0378">Hydrolase</keyword>
<keyword evidence="4" id="KW-0443">Lipid metabolism</keyword>
<dbReference type="GO" id="GO:0006689">
    <property type="term" value="P:ganglioside catabolic process"/>
    <property type="evidence" value="ECO:0007669"/>
    <property type="project" value="TreeGrafter"/>
</dbReference>
<dbReference type="GeneID" id="115478683"/>
<dbReference type="PANTHER" id="PTHR10628:SF6">
    <property type="entry name" value="SIALIDASE-2"/>
    <property type="match status" value="1"/>
</dbReference>
<keyword evidence="5" id="KW-0119">Carbohydrate metabolism</keyword>
<protein>
    <recommendedName>
        <fullName evidence="3">exo-alpha-sialidase</fullName>
        <ecNumber evidence="3">3.2.1.18</ecNumber>
    </recommendedName>
</protein>
<keyword evidence="8" id="KW-1185">Reference proteome</keyword>
<comment type="similarity">
    <text evidence="2">Belongs to the glycosyl hydrolase 33 family.</text>
</comment>
<dbReference type="InterPro" id="IPR036278">
    <property type="entry name" value="Sialidase_sf"/>
</dbReference>
<keyword evidence="6" id="KW-0326">Glycosidase</keyword>
<gene>
    <name evidence="9" type="primary">NEU2</name>
</gene>
<dbReference type="Proteomes" id="UP000515156">
    <property type="component" value="Chromosome 10"/>
</dbReference>
<evidence type="ECO:0000256" key="2">
    <source>
        <dbReference type="ARBA" id="ARBA00009348"/>
    </source>
</evidence>
<dbReference type="PANTHER" id="PTHR10628">
    <property type="entry name" value="SIALIDASE"/>
    <property type="match status" value="1"/>
</dbReference>
<dbReference type="Gene3D" id="2.120.10.10">
    <property type="match status" value="1"/>
</dbReference>
<evidence type="ECO:0000259" key="7">
    <source>
        <dbReference type="Pfam" id="PF13088"/>
    </source>
</evidence>
<name>A0A6P7Z5Z3_9AMPH</name>
<proteinExistence type="inferred from homology"/>
<evidence type="ECO:0000256" key="6">
    <source>
        <dbReference type="ARBA" id="ARBA00023295"/>
    </source>
</evidence>
<dbReference type="GO" id="GO:0004308">
    <property type="term" value="F:exo-alpha-sialidase activity"/>
    <property type="evidence" value="ECO:0007669"/>
    <property type="project" value="UniProtKB-EC"/>
</dbReference>
<accession>A0A6P7Z5Z3</accession>
<dbReference type="GO" id="GO:0009313">
    <property type="term" value="P:oligosaccharide catabolic process"/>
    <property type="evidence" value="ECO:0007669"/>
    <property type="project" value="TreeGrafter"/>
</dbReference>
<dbReference type="RefSeq" id="XP_030072051.1">
    <property type="nucleotide sequence ID" value="XM_030216191.1"/>
</dbReference>
<feature type="domain" description="Sialidase" evidence="7">
    <location>
        <begin position="56"/>
        <end position="360"/>
    </location>
</feature>
<evidence type="ECO:0000256" key="1">
    <source>
        <dbReference type="ARBA" id="ARBA00000427"/>
    </source>
</evidence>
<dbReference type="InParanoid" id="A0A6P7Z5Z3"/>
<keyword evidence="4" id="KW-0442">Lipid degradation</keyword>
<dbReference type="InterPro" id="IPR026856">
    <property type="entry name" value="Sialidase_fam"/>
</dbReference>
<dbReference type="KEGG" id="muo:115478683"/>
<comment type="catalytic activity">
    <reaction evidence="1">
        <text>Hydrolysis of alpha-(2-&gt;3)-, alpha-(2-&gt;6)-, alpha-(2-&gt;8)- glycosidic linkages of terminal sialic acid residues in oligosaccharides, glycoproteins, glycolipids, colominic acid and synthetic substrates.</text>
        <dbReference type="EC" id="3.2.1.18"/>
    </reaction>
</comment>
<evidence type="ECO:0000256" key="3">
    <source>
        <dbReference type="ARBA" id="ARBA00012733"/>
    </source>
</evidence>
<dbReference type="Pfam" id="PF13088">
    <property type="entry name" value="BNR_2"/>
    <property type="match status" value="1"/>
</dbReference>
<reference evidence="9" key="1">
    <citation type="submission" date="2025-08" db="UniProtKB">
        <authorList>
            <consortium name="RefSeq"/>
        </authorList>
    </citation>
    <scope>IDENTIFICATION</scope>
</reference>
<dbReference type="GO" id="GO:0005737">
    <property type="term" value="C:cytoplasm"/>
    <property type="evidence" value="ECO:0007669"/>
    <property type="project" value="TreeGrafter"/>
</dbReference>
<dbReference type="OrthoDB" id="2739686at2759"/>
<dbReference type="SUPFAM" id="SSF50939">
    <property type="entry name" value="Sialidases"/>
    <property type="match status" value="1"/>
</dbReference>
<dbReference type="InterPro" id="IPR011040">
    <property type="entry name" value="Sialidase"/>
</dbReference>
<organism evidence="8 9">
    <name type="scientific">Microcaecilia unicolor</name>
    <dbReference type="NCBI Taxonomy" id="1415580"/>
    <lineage>
        <taxon>Eukaryota</taxon>
        <taxon>Metazoa</taxon>
        <taxon>Chordata</taxon>
        <taxon>Craniata</taxon>
        <taxon>Vertebrata</taxon>
        <taxon>Euteleostomi</taxon>
        <taxon>Amphibia</taxon>
        <taxon>Gymnophiona</taxon>
        <taxon>Siphonopidae</taxon>
        <taxon>Microcaecilia</taxon>
    </lineage>
</organism>